<evidence type="ECO:0000313" key="3">
    <source>
        <dbReference type="Proteomes" id="UP000020561"/>
    </source>
</evidence>
<dbReference type="Proteomes" id="UP000020561">
    <property type="component" value="Unassembled WGS sequence"/>
</dbReference>
<name>X7YRT2_MYCKA</name>
<sequence length="51" mass="5903">MGVHRNRAHANPLRWPGGSPRLRHGMPRMATLLTSRRRVRVRLGSHQQARI</sequence>
<comment type="caution">
    <text evidence="2">The sequence shown here is derived from an EMBL/GenBank/DDBJ whole genome shotgun (WGS) entry which is preliminary data.</text>
</comment>
<protein>
    <submittedName>
        <fullName evidence="2">Uncharacterized protein</fullName>
    </submittedName>
</protein>
<dbReference type="AlphaFoldDB" id="X7YRT2"/>
<reference evidence="2 3" key="1">
    <citation type="submission" date="2013-12" db="EMBL/GenBank/DDBJ databases">
        <authorList>
            <person name="Brown-Elliot B."/>
            <person name="Wallace R."/>
            <person name="Lenaerts A."/>
            <person name="Ordway D."/>
            <person name="DeGroote M.A."/>
            <person name="Parker T."/>
            <person name="Sizemore C."/>
            <person name="Tallon L.J."/>
            <person name="Sadzewicz L.K."/>
            <person name="Sengamalay N."/>
            <person name="Fraser C.M."/>
            <person name="Hine E."/>
            <person name="Shefchek K.A."/>
            <person name="Das S.P."/>
            <person name="Tettelin H."/>
        </authorList>
    </citation>
    <scope>NUCLEOTIDE SEQUENCE [LARGE SCALE GENOMIC DNA]</scope>
    <source>
        <strain evidence="2 3">662</strain>
    </source>
</reference>
<feature type="region of interest" description="Disordered" evidence="1">
    <location>
        <begin position="1"/>
        <end position="24"/>
    </location>
</feature>
<gene>
    <name evidence="2" type="ORF">I545_6072</name>
</gene>
<evidence type="ECO:0000313" key="2">
    <source>
        <dbReference type="EMBL" id="EUA09110.1"/>
    </source>
</evidence>
<proteinExistence type="predicted"/>
<evidence type="ECO:0000256" key="1">
    <source>
        <dbReference type="SAM" id="MobiDB-lite"/>
    </source>
</evidence>
<dbReference type="EMBL" id="JAOA01000014">
    <property type="protein sequence ID" value="EUA09110.1"/>
    <property type="molecule type" value="Genomic_DNA"/>
</dbReference>
<organism evidence="2 3">
    <name type="scientific">Mycobacterium kansasii 662</name>
    <dbReference type="NCBI Taxonomy" id="1299326"/>
    <lineage>
        <taxon>Bacteria</taxon>
        <taxon>Bacillati</taxon>
        <taxon>Actinomycetota</taxon>
        <taxon>Actinomycetes</taxon>
        <taxon>Mycobacteriales</taxon>
        <taxon>Mycobacteriaceae</taxon>
        <taxon>Mycobacterium</taxon>
    </lineage>
</organism>
<accession>X7YRT2</accession>